<gene>
    <name evidence="9" type="primary">mth2</name>
    <name evidence="9" type="ORF">NPIL_384551</name>
</gene>
<evidence type="ECO:0000256" key="2">
    <source>
        <dbReference type="ARBA" id="ARBA00022692"/>
    </source>
</evidence>
<evidence type="ECO:0000313" key="9">
    <source>
        <dbReference type="EMBL" id="GFU28351.1"/>
    </source>
</evidence>
<dbReference type="AlphaFoldDB" id="A0A8X6UM55"/>
<feature type="region of interest" description="Disordered" evidence="5">
    <location>
        <begin position="795"/>
        <end position="815"/>
    </location>
</feature>
<feature type="domain" description="G-protein coupled receptors family 2 profile 2" evidence="8">
    <location>
        <begin position="484"/>
        <end position="738"/>
    </location>
</feature>
<dbReference type="EMBL" id="BMAW01033030">
    <property type="protein sequence ID" value="GFU28351.1"/>
    <property type="molecule type" value="Genomic_DNA"/>
</dbReference>
<dbReference type="Pfam" id="PF00002">
    <property type="entry name" value="7tm_2"/>
    <property type="match status" value="1"/>
</dbReference>
<evidence type="ECO:0000259" key="8">
    <source>
        <dbReference type="PROSITE" id="PS50261"/>
    </source>
</evidence>
<feature type="compositionally biased region" description="Low complexity" evidence="5">
    <location>
        <begin position="795"/>
        <end position="808"/>
    </location>
</feature>
<dbReference type="InterPro" id="IPR053231">
    <property type="entry name" value="GPCR_LN-TM7"/>
</dbReference>
<reference evidence="9" key="1">
    <citation type="submission" date="2020-08" db="EMBL/GenBank/DDBJ databases">
        <title>Multicomponent nature underlies the extraordinary mechanical properties of spider dragline silk.</title>
        <authorList>
            <person name="Kono N."/>
            <person name="Nakamura H."/>
            <person name="Mori M."/>
            <person name="Yoshida Y."/>
            <person name="Ohtoshi R."/>
            <person name="Malay A.D."/>
            <person name="Moran D.A.P."/>
            <person name="Tomita M."/>
            <person name="Numata K."/>
            <person name="Arakawa K."/>
        </authorList>
    </citation>
    <scope>NUCLEOTIDE SEQUENCE</scope>
</reference>
<organism evidence="9 10">
    <name type="scientific">Nephila pilipes</name>
    <name type="common">Giant wood spider</name>
    <name type="synonym">Nephila maculata</name>
    <dbReference type="NCBI Taxonomy" id="299642"/>
    <lineage>
        <taxon>Eukaryota</taxon>
        <taxon>Metazoa</taxon>
        <taxon>Ecdysozoa</taxon>
        <taxon>Arthropoda</taxon>
        <taxon>Chelicerata</taxon>
        <taxon>Arachnida</taxon>
        <taxon>Araneae</taxon>
        <taxon>Araneomorphae</taxon>
        <taxon>Entelegynae</taxon>
        <taxon>Araneoidea</taxon>
        <taxon>Nephilidae</taxon>
        <taxon>Nephila</taxon>
    </lineage>
</organism>
<name>A0A8X6UM55_NEPPI</name>
<evidence type="ECO:0000256" key="1">
    <source>
        <dbReference type="ARBA" id="ARBA00004141"/>
    </source>
</evidence>
<evidence type="ECO:0000256" key="6">
    <source>
        <dbReference type="SAM" id="Phobius"/>
    </source>
</evidence>
<keyword evidence="9" id="KW-0675">Receptor</keyword>
<dbReference type="InterPro" id="IPR017981">
    <property type="entry name" value="GPCR_2-like_7TM"/>
</dbReference>
<comment type="caution">
    <text evidence="9">The sequence shown here is derived from an EMBL/GenBank/DDBJ whole genome shotgun (WGS) entry which is preliminary data.</text>
</comment>
<dbReference type="Gene3D" id="1.20.1070.10">
    <property type="entry name" value="Rhodopsin 7-helix transmembrane proteins"/>
    <property type="match status" value="1"/>
</dbReference>
<keyword evidence="7" id="KW-0732">Signal</keyword>
<evidence type="ECO:0000256" key="4">
    <source>
        <dbReference type="ARBA" id="ARBA00023136"/>
    </source>
</evidence>
<keyword evidence="2 6" id="KW-0812">Transmembrane</keyword>
<proteinExistence type="predicted"/>
<protein>
    <submittedName>
        <fullName evidence="9">G-protein coupled receptor Mth2</fullName>
    </submittedName>
</protein>
<dbReference type="PROSITE" id="PS50261">
    <property type="entry name" value="G_PROTEIN_RECEP_F2_4"/>
    <property type="match status" value="1"/>
</dbReference>
<feature type="transmembrane region" description="Helical" evidence="6">
    <location>
        <begin position="483"/>
        <end position="508"/>
    </location>
</feature>
<dbReference type="SUPFAM" id="SSF81321">
    <property type="entry name" value="Family A G protein-coupled receptor-like"/>
    <property type="match status" value="1"/>
</dbReference>
<feature type="transmembrane region" description="Helical" evidence="6">
    <location>
        <begin position="594"/>
        <end position="615"/>
    </location>
</feature>
<dbReference type="InterPro" id="IPR000832">
    <property type="entry name" value="GPCR_2_secretin-like"/>
</dbReference>
<feature type="chain" id="PRO_5036467684" evidence="7">
    <location>
        <begin position="19"/>
        <end position="815"/>
    </location>
</feature>
<feature type="transmembrane region" description="Helical" evidence="6">
    <location>
        <begin position="689"/>
        <end position="710"/>
    </location>
</feature>
<evidence type="ECO:0000256" key="3">
    <source>
        <dbReference type="ARBA" id="ARBA00022989"/>
    </source>
</evidence>
<keyword evidence="10" id="KW-1185">Reference proteome</keyword>
<evidence type="ECO:0000313" key="10">
    <source>
        <dbReference type="Proteomes" id="UP000887013"/>
    </source>
</evidence>
<keyword evidence="3 6" id="KW-1133">Transmembrane helix</keyword>
<comment type="subcellular location">
    <subcellularLocation>
        <location evidence="1">Membrane</location>
        <topology evidence="1">Multi-pass membrane protein</topology>
    </subcellularLocation>
</comment>
<feature type="transmembrane region" description="Helical" evidence="6">
    <location>
        <begin position="550"/>
        <end position="573"/>
    </location>
</feature>
<dbReference type="GO" id="GO:0004930">
    <property type="term" value="F:G protein-coupled receptor activity"/>
    <property type="evidence" value="ECO:0007669"/>
    <property type="project" value="InterPro"/>
</dbReference>
<dbReference type="OrthoDB" id="6507840at2759"/>
<dbReference type="GO" id="GO:0016020">
    <property type="term" value="C:membrane"/>
    <property type="evidence" value="ECO:0007669"/>
    <property type="project" value="UniProtKB-SubCell"/>
</dbReference>
<evidence type="ECO:0000256" key="5">
    <source>
        <dbReference type="SAM" id="MobiDB-lite"/>
    </source>
</evidence>
<feature type="signal peptide" evidence="7">
    <location>
        <begin position="1"/>
        <end position="18"/>
    </location>
</feature>
<evidence type="ECO:0000256" key="7">
    <source>
        <dbReference type="SAM" id="SignalP"/>
    </source>
</evidence>
<accession>A0A8X6UM55</accession>
<sequence length="815" mass="91911">MSVSHLIAFLCFAQIWSADSLVSFNYSEVQKLGHICPQLDTCENQEPGNKDRNCACDELCVKYGDCCIDAPGVVARDRPPPFNCFEIEQFNLPEGIGIYMRDTCSPSYDGPEEVRRLCESTALGEPSDPLGSLPITDSVTGITFKNYYCSICNEKVDNMVLWTPRLECPTLTLFKSTMNFSREFVFHNLVYENGSWGLYLDGENESPFFHDCSIDPVMPTLLESKIRLCKLKLVSDCPPDWKDDDTRTMCRSYMGARFIYDEGKFRNIHCAYCNQENLTLLSCHPREMKGIVFRKITHDSFSLLLDINEGKGEEVGLIQLCENGEVYDPFFRKCRSLMCLPGYMKREAFCVIRDASIETLDVSGSGDTSIVLQPETEDSGSKEGGNGVPYTTGNINSHFQNVTSISYNLSALNGNNLKEDISILQNCLLISLADEDYVMLPNKSVYVPKYDKVYEPTSYYAADGSVLVCTPFTSNSETKFLPAMGYVTTVGLGISMICLFLHFIAFWMVPDLQNLSGKSLVSQCVSLFCAYGCFIMGLHDDLNNSACSFIAFSTFYFFQVAFFWMGVIAYDVWRTLKMATTELRVSGGKQIRRFLVYSFFTWVTPLFLVCILALAELTDLFPLQYRPAFAEPRCWFKRRRALMVFFAAPLFVIMFLNLVLFACSSRMILMTTQTSAKQQNQAQRRNFKLYLRLALLMGLTWIIGVIAAYADIQALWYIFILFNTLQGLFIFIAFTCSTKVRKYLKDKLCKAPKGPEFRSTTNSGSTGSCFHTNSTHLHSNIAKKFTSKLLLKPKCSTSTSSTGSINSSCQTNSPI</sequence>
<dbReference type="PANTHER" id="PTHR45902:SF5">
    <property type="entry name" value="G-PROTEIN COUPLED RECEPTORS FAMILY 2 PROFILE 2 DOMAIN-CONTAINING PROTEIN"/>
    <property type="match status" value="1"/>
</dbReference>
<dbReference type="GO" id="GO:0007166">
    <property type="term" value="P:cell surface receptor signaling pathway"/>
    <property type="evidence" value="ECO:0007669"/>
    <property type="project" value="InterPro"/>
</dbReference>
<dbReference type="PANTHER" id="PTHR45902">
    <property type="entry name" value="LATROPHILIN RECEPTOR-LIKE PROTEIN A"/>
    <property type="match status" value="1"/>
</dbReference>
<dbReference type="Proteomes" id="UP000887013">
    <property type="component" value="Unassembled WGS sequence"/>
</dbReference>
<dbReference type="CDD" id="cd15039">
    <property type="entry name" value="7tmB3_Methuselah-like"/>
    <property type="match status" value="1"/>
</dbReference>
<feature type="transmembrane region" description="Helical" evidence="6">
    <location>
        <begin position="642"/>
        <end position="669"/>
    </location>
</feature>
<feature type="transmembrane region" description="Helical" evidence="6">
    <location>
        <begin position="520"/>
        <end position="538"/>
    </location>
</feature>
<keyword evidence="4 6" id="KW-0472">Membrane</keyword>
<feature type="transmembrane region" description="Helical" evidence="6">
    <location>
        <begin position="716"/>
        <end position="737"/>
    </location>
</feature>